<evidence type="ECO:0000256" key="4">
    <source>
        <dbReference type="ARBA" id="ARBA00022842"/>
    </source>
</evidence>
<feature type="binding site" evidence="5">
    <location>
        <position position="110"/>
    </location>
    <ligand>
        <name>Mg(2+)</name>
        <dbReference type="ChEBI" id="CHEBI:18420"/>
        <label>1</label>
        <note>catalytic</note>
    </ligand>
</feature>
<organism evidence="7 8">
    <name type="scientific">Bifidobacterium catulorum</name>
    <dbReference type="NCBI Taxonomy" id="1630173"/>
    <lineage>
        <taxon>Bacteria</taxon>
        <taxon>Bacillati</taxon>
        <taxon>Actinomycetota</taxon>
        <taxon>Actinomycetes</taxon>
        <taxon>Bifidobacteriales</taxon>
        <taxon>Bifidobacteriaceae</taxon>
        <taxon>Bifidobacterium</taxon>
    </lineage>
</organism>
<keyword evidence="8" id="KW-1185">Reference proteome</keyword>
<comment type="cofactor">
    <cofactor evidence="2 5 6">
        <name>Mg(2+)</name>
        <dbReference type="ChEBI" id="CHEBI:18420"/>
    </cofactor>
</comment>
<dbReference type="SUPFAM" id="SSF56655">
    <property type="entry name" value="Carbohydrate phosphatase"/>
    <property type="match status" value="1"/>
</dbReference>
<comment type="catalytic activity">
    <reaction evidence="1 6">
        <text>a myo-inositol phosphate + H2O = myo-inositol + phosphate</text>
        <dbReference type="Rhea" id="RHEA:24056"/>
        <dbReference type="ChEBI" id="CHEBI:15377"/>
        <dbReference type="ChEBI" id="CHEBI:17268"/>
        <dbReference type="ChEBI" id="CHEBI:43474"/>
        <dbReference type="ChEBI" id="CHEBI:84139"/>
        <dbReference type="EC" id="3.1.3.25"/>
    </reaction>
</comment>
<feature type="binding site" evidence="5">
    <location>
        <position position="113"/>
    </location>
    <ligand>
        <name>Mg(2+)</name>
        <dbReference type="ChEBI" id="CHEBI:18420"/>
        <label>1</label>
        <note>catalytic</note>
    </ligand>
</feature>
<dbReference type="InterPro" id="IPR000760">
    <property type="entry name" value="Inositol_monophosphatase-like"/>
</dbReference>
<dbReference type="PRINTS" id="PR00377">
    <property type="entry name" value="IMPHPHTASES"/>
</dbReference>
<dbReference type="AlphaFoldDB" id="A0A2U2MU18"/>
<dbReference type="InterPro" id="IPR020550">
    <property type="entry name" value="Inositol_monophosphatase_CS"/>
</dbReference>
<dbReference type="Pfam" id="PF00459">
    <property type="entry name" value="Inositol_P"/>
    <property type="match status" value="1"/>
</dbReference>
<feature type="binding site" evidence="5">
    <location>
        <position position="238"/>
    </location>
    <ligand>
        <name>Mg(2+)</name>
        <dbReference type="ChEBI" id="CHEBI:18420"/>
        <label>1</label>
        <note>catalytic</note>
    </ligand>
</feature>
<feature type="binding site" evidence="5">
    <location>
        <position position="93"/>
    </location>
    <ligand>
        <name>Mg(2+)</name>
        <dbReference type="ChEBI" id="CHEBI:18420"/>
        <label>2</label>
    </ligand>
</feature>
<evidence type="ECO:0000313" key="8">
    <source>
        <dbReference type="Proteomes" id="UP000245753"/>
    </source>
</evidence>
<evidence type="ECO:0000313" key="7">
    <source>
        <dbReference type="EMBL" id="PWG60325.1"/>
    </source>
</evidence>
<dbReference type="EMBL" id="QFFN01000004">
    <property type="protein sequence ID" value="PWG60325.1"/>
    <property type="molecule type" value="Genomic_DNA"/>
</dbReference>
<dbReference type="Gene3D" id="3.30.540.10">
    <property type="entry name" value="Fructose-1,6-Bisphosphatase, subunit A, domain 1"/>
    <property type="match status" value="1"/>
</dbReference>
<dbReference type="Proteomes" id="UP000245753">
    <property type="component" value="Unassembled WGS sequence"/>
</dbReference>
<dbReference type="CDD" id="cd01639">
    <property type="entry name" value="IMPase"/>
    <property type="match status" value="1"/>
</dbReference>
<comment type="similarity">
    <text evidence="6">Belongs to the inositol monophosphatase superfamily.</text>
</comment>
<sequence>MGLLTITNTSEFCERHCSQIMEDAMTGAEQVEMTVLTDIVREAARRYMFDTVAAHRIQVKGLGDFVSEVDSDIQKYIHRELAERYPGIQFLGEEDGQQNVDFDGTYWVLDPVDGTSNLIHGVKHSAISLALMTGTTGEKAVVYQPYLDEMFTAERGKGAHLNNKPIHVSMTGDMGMALIAVGTSPYHREMAGPNFTIIREVFERCADIRRSGSAALDMAWVAAGRYDAYFEGRVKLWDCAAGRLLVEEAGGKTVSWAGEPLGNAMESSIVTGTPEIVNQLQQYFLDEVDSADASSVESFPRG</sequence>
<dbReference type="GO" id="GO:0046872">
    <property type="term" value="F:metal ion binding"/>
    <property type="evidence" value="ECO:0007669"/>
    <property type="project" value="UniProtKB-KW"/>
</dbReference>
<gene>
    <name evidence="7" type="ORF">DF200_02830</name>
</gene>
<dbReference type="GO" id="GO:0006020">
    <property type="term" value="P:inositol metabolic process"/>
    <property type="evidence" value="ECO:0007669"/>
    <property type="project" value="TreeGrafter"/>
</dbReference>
<dbReference type="GO" id="GO:0007165">
    <property type="term" value="P:signal transduction"/>
    <property type="evidence" value="ECO:0007669"/>
    <property type="project" value="TreeGrafter"/>
</dbReference>
<proteinExistence type="inferred from homology"/>
<dbReference type="PROSITE" id="PS00630">
    <property type="entry name" value="IMP_2"/>
    <property type="match status" value="1"/>
</dbReference>
<keyword evidence="6" id="KW-0378">Hydrolase</keyword>
<protein>
    <recommendedName>
        <fullName evidence="6">Inositol-1-monophosphatase</fullName>
        <ecNumber evidence="6">3.1.3.25</ecNumber>
    </recommendedName>
</protein>
<dbReference type="GO" id="GO:0008934">
    <property type="term" value="F:inositol monophosphate 1-phosphatase activity"/>
    <property type="evidence" value="ECO:0007669"/>
    <property type="project" value="InterPro"/>
</dbReference>
<dbReference type="GO" id="GO:0046854">
    <property type="term" value="P:phosphatidylinositol phosphate biosynthetic process"/>
    <property type="evidence" value="ECO:0007669"/>
    <property type="project" value="InterPro"/>
</dbReference>
<dbReference type="EC" id="3.1.3.25" evidence="6"/>
<dbReference type="InterPro" id="IPR033942">
    <property type="entry name" value="IMPase"/>
</dbReference>
<evidence type="ECO:0000256" key="6">
    <source>
        <dbReference type="RuleBase" id="RU364068"/>
    </source>
</evidence>
<evidence type="ECO:0000256" key="1">
    <source>
        <dbReference type="ARBA" id="ARBA00001033"/>
    </source>
</evidence>
<keyword evidence="4 5" id="KW-0460">Magnesium</keyword>
<evidence type="ECO:0000256" key="3">
    <source>
        <dbReference type="ARBA" id="ARBA00022723"/>
    </source>
</evidence>
<keyword evidence="3 5" id="KW-0479">Metal-binding</keyword>
<dbReference type="PANTHER" id="PTHR20854:SF4">
    <property type="entry name" value="INOSITOL-1-MONOPHOSPHATASE-RELATED"/>
    <property type="match status" value="1"/>
</dbReference>
<comment type="caution">
    <text evidence="7">The sequence shown here is derived from an EMBL/GenBank/DDBJ whole genome shotgun (WGS) entry which is preliminary data.</text>
</comment>
<name>A0A2U2MU18_9BIFI</name>
<reference evidence="7 8" key="1">
    <citation type="journal article" date="2018" name="Int. J. Syst. Evol. Microbiol.">
        <title>Bifidobacterium catulorum sp. nov., a novel taxon from the faeces of the baby common marmoset (Callithrix jacchus).</title>
        <authorList>
            <person name="Modesto M."/>
            <person name="Michelini S."/>
            <person name="Oki K."/>
            <person name="Biavati B."/>
            <person name="Watanabe K."/>
            <person name="Mattarelli P."/>
        </authorList>
    </citation>
    <scope>NUCLEOTIDE SEQUENCE [LARGE SCALE GENOMIC DNA]</scope>
    <source>
        <strain evidence="7 8">MRM 8.19</strain>
    </source>
</reference>
<evidence type="ECO:0000256" key="5">
    <source>
        <dbReference type="PIRSR" id="PIRSR600760-2"/>
    </source>
</evidence>
<accession>A0A2U2MU18</accession>
<dbReference type="Gene3D" id="3.40.190.80">
    <property type="match status" value="1"/>
</dbReference>
<dbReference type="PANTHER" id="PTHR20854">
    <property type="entry name" value="INOSITOL MONOPHOSPHATASE"/>
    <property type="match status" value="1"/>
</dbReference>
<evidence type="ECO:0000256" key="2">
    <source>
        <dbReference type="ARBA" id="ARBA00001946"/>
    </source>
</evidence>